<feature type="region of interest" description="Disordered" evidence="1">
    <location>
        <begin position="81"/>
        <end position="107"/>
    </location>
</feature>
<feature type="compositionally biased region" description="Basic and acidic residues" evidence="1">
    <location>
        <begin position="48"/>
        <end position="59"/>
    </location>
</feature>
<accession>A0A6L2JH44</accession>
<name>A0A6L2JH44_TANCI</name>
<evidence type="ECO:0000256" key="1">
    <source>
        <dbReference type="SAM" id="MobiDB-lite"/>
    </source>
</evidence>
<dbReference type="AlphaFoldDB" id="A0A6L2JH44"/>
<feature type="region of interest" description="Disordered" evidence="1">
    <location>
        <begin position="48"/>
        <end position="69"/>
    </location>
</feature>
<proteinExistence type="predicted"/>
<reference evidence="2" key="1">
    <citation type="journal article" date="2019" name="Sci. Rep.">
        <title>Draft genome of Tanacetum cinerariifolium, the natural source of mosquito coil.</title>
        <authorList>
            <person name="Yamashiro T."/>
            <person name="Shiraishi A."/>
            <person name="Satake H."/>
            <person name="Nakayama K."/>
        </authorList>
    </citation>
    <scope>NUCLEOTIDE SEQUENCE</scope>
</reference>
<protein>
    <submittedName>
        <fullName evidence="2">Uncharacterized protein</fullName>
    </submittedName>
</protein>
<gene>
    <name evidence="2" type="ORF">Tci_008224</name>
</gene>
<evidence type="ECO:0000313" key="2">
    <source>
        <dbReference type="EMBL" id="GEU36246.1"/>
    </source>
</evidence>
<sequence length="194" mass="22326">MPRGTGGIKKRTSLILHPPNPFEQFVYTHTKNHDKKTFIDKKAKTINDNVLRRQPREENASTEGESSQLVASSFTLDDLGVDNTVKTRRPQPRCNTKNDRVPSTSKSSCIKNKEVEAEEHHRNLLLSKNKKHLSSGCNNIKLALRNDKSEVVCAMCYPKKFMVRRLGLFQAYDRESKASHQFRLEVFENCPLWK</sequence>
<comment type="caution">
    <text evidence="2">The sequence shown here is derived from an EMBL/GenBank/DDBJ whole genome shotgun (WGS) entry which is preliminary data.</text>
</comment>
<dbReference type="EMBL" id="BKCJ010000787">
    <property type="protein sequence ID" value="GEU36246.1"/>
    <property type="molecule type" value="Genomic_DNA"/>
</dbReference>
<organism evidence="2">
    <name type="scientific">Tanacetum cinerariifolium</name>
    <name type="common">Dalmatian daisy</name>
    <name type="synonym">Chrysanthemum cinerariifolium</name>
    <dbReference type="NCBI Taxonomy" id="118510"/>
    <lineage>
        <taxon>Eukaryota</taxon>
        <taxon>Viridiplantae</taxon>
        <taxon>Streptophyta</taxon>
        <taxon>Embryophyta</taxon>
        <taxon>Tracheophyta</taxon>
        <taxon>Spermatophyta</taxon>
        <taxon>Magnoliopsida</taxon>
        <taxon>eudicotyledons</taxon>
        <taxon>Gunneridae</taxon>
        <taxon>Pentapetalae</taxon>
        <taxon>asterids</taxon>
        <taxon>campanulids</taxon>
        <taxon>Asterales</taxon>
        <taxon>Asteraceae</taxon>
        <taxon>Asteroideae</taxon>
        <taxon>Anthemideae</taxon>
        <taxon>Anthemidinae</taxon>
        <taxon>Tanacetum</taxon>
    </lineage>
</organism>